<evidence type="ECO:0000313" key="1">
    <source>
        <dbReference type="EMBL" id="KAJ5544034.1"/>
    </source>
</evidence>
<comment type="caution">
    <text evidence="1">The sequence shown here is derived from an EMBL/GenBank/DDBJ whole genome shotgun (WGS) entry which is preliminary data.</text>
</comment>
<dbReference type="AlphaFoldDB" id="A0AAD6D030"/>
<name>A0AAD6D030_9EURO</name>
<keyword evidence="2" id="KW-1185">Reference proteome</keyword>
<gene>
    <name evidence="1" type="ORF">N7494_005313</name>
</gene>
<reference evidence="1 2" key="1">
    <citation type="journal article" date="2023" name="IMA Fungus">
        <title>Comparative genomic study of the Penicillium genus elucidates a diverse pangenome and 15 lateral gene transfer events.</title>
        <authorList>
            <person name="Petersen C."/>
            <person name="Sorensen T."/>
            <person name="Nielsen M.R."/>
            <person name="Sondergaard T.E."/>
            <person name="Sorensen J.L."/>
            <person name="Fitzpatrick D.A."/>
            <person name="Frisvad J.C."/>
            <person name="Nielsen K.L."/>
        </authorList>
    </citation>
    <scope>NUCLEOTIDE SEQUENCE [LARGE SCALE GENOMIC DNA]</scope>
    <source>
        <strain evidence="1 2">IBT 35679</strain>
    </source>
</reference>
<evidence type="ECO:0000313" key="2">
    <source>
        <dbReference type="Proteomes" id="UP001220324"/>
    </source>
</evidence>
<sequence length="59" mass="6282">MALVVLLQTSNPPSRTVSSGGREVGDLLARPACAANCDMLDNDPDEQRIQDSLTGLQLQ</sequence>
<proteinExistence type="predicted"/>
<dbReference type="EMBL" id="JAQIZZ010000004">
    <property type="protein sequence ID" value="KAJ5544034.1"/>
    <property type="molecule type" value="Genomic_DNA"/>
</dbReference>
<accession>A0AAD6D030</accession>
<dbReference type="Proteomes" id="UP001220324">
    <property type="component" value="Unassembled WGS sequence"/>
</dbReference>
<protein>
    <submittedName>
        <fullName evidence="1">Uncharacterized protein</fullName>
    </submittedName>
</protein>
<organism evidence="1 2">
    <name type="scientific">Penicillium frequentans</name>
    <dbReference type="NCBI Taxonomy" id="3151616"/>
    <lineage>
        <taxon>Eukaryota</taxon>
        <taxon>Fungi</taxon>
        <taxon>Dikarya</taxon>
        <taxon>Ascomycota</taxon>
        <taxon>Pezizomycotina</taxon>
        <taxon>Eurotiomycetes</taxon>
        <taxon>Eurotiomycetidae</taxon>
        <taxon>Eurotiales</taxon>
        <taxon>Aspergillaceae</taxon>
        <taxon>Penicillium</taxon>
    </lineage>
</organism>